<protein>
    <submittedName>
        <fullName evidence="9">Camkk meta kinase</fullName>
    </submittedName>
</protein>
<evidence type="ECO:0000313" key="9">
    <source>
        <dbReference type="EMBL" id="KAH6610328.1"/>
    </source>
</evidence>
<feature type="domain" description="Protein kinase" evidence="8">
    <location>
        <begin position="52"/>
        <end position="348"/>
    </location>
</feature>
<evidence type="ECO:0000256" key="5">
    <source>
        <dbReference type="ARBA" id="ARBA00022840"/>
    </source>
</evidence>
<dbReference type="InterPro" id="IPR017441">
    <property type="entry name" value="Protein_kinase_ATP_BS"/>
</dbReference>
<dbReference type="InterPro" id="IPR000719">
    <property type="entry name" value="Prot_kinase_dom"/>
</dbReference>
<keyword evidence="2" id="KW-0808">Transferase</keyword>
<dbReference type="PANTHER" id="PTHR43895:SF150">
    <property type="entry name" value="SERINE_THREONINE-PROTEIN KINASE STK11"/>
    <property type="match status" value="1"/>
</dbReference>
<keyword evidence="4 9" id="KW-0418">Kinase</keyword>
<dbReference type="GO" id="GO:0004674">
    <property type="term" value="F:protein serine/threonine kinase activity"/>
    <property type="evidence" value="ECO:0007669"/>
    <property type="project" value="UniProtKB-KW"/>
</dbReference>
<dbReference type="GO" id="GO:0007165">
    <property type="term" value="P:signal transduction"/>
    <property type="evidence" value="ECO:0007669"/>
    <property type="project" value="TreeGrafter"/>
</dbReference>
<gene>
    <name evidence="9" type="ORF">Trco_000348</name>
</gene>
<dbReference type="Proteomes" id="UP000827724">
    <property type="component" value="Unassembled WGS sequence"/>
</dbReference>
<dbReference type="PROSITE" id="PS00107">
    <property type="entry name" value="PROTEIN_KINASE_ATP"/>
    <property type="match status" value="1"/>
</dbReference>
<keyword evidence="5 6" id="KW-0067">ATP-binding</keyword>
<reference evidence="9" key="1">
    <citation type="submission" date="2021-08" db="EMBL/GenBank/DDBJ databases">
        <title>Chromosome-Level Trichoderma cornu-damae using Hi-C Data.</title>
        <authorList>
            <person name="Kim C.S."/>
        </authorList>
    </citation>
    <scope>NUCLEOTIDE SEQUENCE</scope>
    <source>
        <strain evidence="9">KA19-0412C</strain>
    </source>
</reference>
<sequence length="594" mass="66549">FEPPRLHGFASPIRQHKRTPSAHREVKETLDAHVEFSNNETDGRTHHRINQYVIQEEIGRGSYGSVHLATDQFGNEFAIKEFSKVRLRRRAQSMAMRQGPGGASRRVPGRGGALPPRLSGLRDSEKSDALFYIREEIAIMKKLNHPNLAQLIEVLDDPDEDSLYMVMEMCKKGVIMKVGLGEQADPYPDEECRFWFRDLILGIEYSVHAQGAIHRDIKPDNLLLSEDDVLKVVDFGVSEMFEKPNNMRTSKSAGSPAFLPPELCSKHSEVSGTAADIWSMGITLYCLRYGRIPFSKEAMLEIYEAIKTEEPELPKGESPAFVHLMRRLLDKNPETRITMAELREHPWVTKGGSDPLLSAEENCANPVEPPNELELSRAFTRKMNHLLCVMKAIHRFRCLLARSRKKRAAREGEARKPPGEANGNASVADIAALIAQQKTILLASGAEGEKAKARAHDAGDQQPLFLGIGTGARDAFARDERTPDVVSDSPTAVDFNVYDRAYEEAIKERMKPNQPNSPVLYLTKLIKEKDYFRKLENLVDEAAASAFPMETAVENSKHLLDPLPLHPGKQLAELVSKVRVSDASENSSKTRDRD</sequence>
<evidence type="ECO:0000256" key="3">
    <source>
        <dbReference type="ARBA" id="ARBA00022741"/>
    </source>
</evidence>
<evidence type="ECO:0000256" key="7">
    <source>
        <dbReference type="SAM" id="MobiDB-lite"/>
    </source>
</evidence>
<feature type="non-terminal residue" evidence="9">
    <location>
        <position position="594"/>
    </location>
</feature>
<dbReference type="AlphaFoldDB" id="A0A9P8TZ69"/>
<keyword evidence="1" id="KW-0723">Serine/threonine-protein kinase</keyword>
<organism evidence="9 10">
    <name type="scientific">Trichoderma cornu-damae</name>
    <dbReference type="NCBI Taxonomy" id="654480"/>
    <lineage>
        <taxon>Eukaryota</taxon>
        <taxon>Fungi</taxon>
        <taxon>Dikarya</taxon>
        <taxon>Ascomycota</taxon>
        <taxon>Pezizomycotina</taxon>
        <taxon>Sordariomycetes</taxon>
        <taxon>Hypocreomycetidae</taxon>
        <taxon>Hypocreales</taxon>
        <taxon>Hypocreaceae</taxon>
        <taxon>Trichoderma</taxon>
    </lineage>
</organism>
<dbReference type="SUPFAM" id="SSF56112">
    <property type="entry name" value="Protein kinase-like (PK-like)"/>
    <property type="match status" value="1"/>
</dbReference>
<dbReference type="FunFam" id="1.10.510.10:FF:000571">
    <property type="entry name" value="Maternal embryonic leucine zipper kinase"/>
    <property type="match status" value="1"/>
</dbReference>
<dbReference type="OrthoDB" id="68483at2759"/>
<evidence type="ECO:0000256" key="1">
    <source>
        <dbReference type="ARBA" id="ARBA00022527"/>
    </source>
</evidence>
<dbReference type="GO" id="GO:0005524">
    <property type="term" value="F:ATP binding"/>
    <property type="evidence" value="ECO:0007669"/>
    <property type="project" value="UniProtKB-UniRule"/>
</dbReference>
<proteinExistence type="predicted"/>
<accession>A0A9P8TZ69</accession>
<dbReference type="Gene3D" id="1.10.510.10">
    <property type="entry name" value="Transferase(Phosphotransferase) domain 1"/>
    <property type="match status" value="1"/>
</dbReference>
<dbReference type="GO" id="GO:0005737">
    <property type="term" value="C:cytoplasm"/>
    <property type="evidence" value="ECO:0007669"/>
    <property type="project" value="TreeGrafter"/>
</dbReference>
<dbReference type="PANTHER" id="PTHR43895">
    <property type="entry name" value="CALCIUM/CALMODULIN-DEPENDENT PROTEIN KINASE KINASE-RELATED"/>
    <property type="match status" value="1"/>
</dbReference>
<evidence type="ECO:0000256" key="6">
    <source>
        <dbReference type="PROSITE-ProRule" id="PRU10141"/>
    </source>
</evidence>
<dbReference type="InterPro" id="IPR011009">
    <property type="entry name" value="Kinase-like_dom_sf"/>
</dbReference>
<evidence type="ECO:0000256" key="2">
    <source>
        <dbReference type="ARBA" id="ARBA00022679"/>
    </source>
</evidence>
<dbReference type="SMART" id="SM00220">
    <property type="entry name" value="S_TKc"/>
    <property type="match status" value="1"/>
</dbReference>
<keyword evidence="3 6" id="KW-0547">Nucleotide-binding</keyword>
<dbReference type="CDD" id="cd14008">
    <property type="entry name" value="STKc_LKB1_CaMKK"/>
    <property type="match status" value="1"/>
</dbReference>
<dbReference type="PROSITE" id="PS50011">
    <property type="entry name" value="PROTEIN_KINASE_DOM"/>
    <property type="match status" value="1"/>
</dbReference>
<dbReference type="Gene3D" id="3.30.200.20">
    <property type="entry name" value="Phosphorylase Kinase, domain 1"/>
    <property type="match status" value="1"/>
</dbReference>
<keyword evidence="10" id="KW-1185">Reference proteome</keyword>
<comment type="caution">
    <text evidence="9">The sequence shown here is derived from an EMBL/GenBank/DDBJ whole genome shotgun (WGS) entry which is preliminary data.</text>
</comment>
<dbReference type="FunFam" id="3.30.200.20:FF:000447">
    <property type="entry name" value="Calcium/calmodulin dependent protein kinase"/>
    <property type="match status" value="1"/>
</dbReference>
<evidence type="ECO:0000313" key="10">
    <source>
        <dbReference type="Proteomes" id="UP000827724"/>
    </source>
</evidence>
<evidence type="ECO:0000259" key="8">
    <source>
        <dbReference type="PROSITE" id="PS50011"/>
    </source>
</evidence>
<evidence type="ECO:0000256" key="4">
    <source>
        <dbReference type="ARBA" id="ARBA00022777"/>
    </source>
</evidence>
<dbReference type="EMBL" id="JAIWOZ010000001">
    <property type="protein sequence ID" value="KAH6610328.1"/>
    <property type="molecule type" value="Genomic_DNA"/>
</dbReference>
<feature type="region of interest" description="Disordered" evidence="7">
    <location>
        <begin position="93"/>
        <end position="119"/>
    </location>
</feature>
<feature type="binding site" evidence="6">
    <location>
        <position position="80"/>
    </location>
    <ligand>
        <name>ATP</name>
        <dbReference type="ChEBI" id="CHEBI:30616"/>
    </ligand>
</feature>
<name>A0A9P8TZ69_9HYPO</name>
<dbReference type="Pfam" id="PF00069">
    <property type="entry name" value="Pkinase"/>
    <property type="match status" value="1"/>
</dbReference>